<proteinExistence type="predicted"/>
<evidence type="ECO:0000313" key="1">
    <source>
        <dbReference type="EMBL" id="MCV2885461.1"/>
    </source>
</evidence>
<name>A0ABT3A9W0_9ALTE</name>
<gene>
    <name evidence="1" type="ORF">OE749_12220</name>
</gene>
<comment type="caution">
    <text evidence="1">The sequence shown here is derived from an EMBL/GenBank/DDBJ whole genome shotgun (WGS) entry which is preliminary data.</text>
</comment>
<evidence type="ECO:0008006" key="3">
    <source>
        <dbReference type="Google" id="ProtNLM"/>
    </source>
</evidence>
<protein>
    <recommendedName>
        <fullName evidence="3">ADP-heptose--LPS heptosyltransferase 2</fullName>
    </recommendedName>
</protein>
<sequence length="330" mass="37139">MTDMRQSDKILIIRMQDFADVLSIGVPAIRHIKQSHEESDVHFLTFGHAADMVALAEPNIQVHKLETHQWPPHLLQAMESFLGLAEQIIGEGFTKIINLDTSFMPCFLAKFLKDAGQRVEGNFITLSVQELIEQFQAQTLKPEYVTDPTMYMQSTWFGMTRWYTEWWHGEYLPENGYPEFYLRKCCDFEDIQFDMSVEVKPDESVKSGNEKPVIALATDSLQEGVHYPYGMQLKIALKEAGFSVWEVPNQIEDATAVLAKLSASSLLVCVPGSAHWLAASVGCPVLSITGAIDPRTLMPDYATEESDELVTSESLVESVLSIFDEPVHDD</sequence>
<keyword evidence="2" id="KW-1185">Reference proteome</keyword>
<dbReference type="Gene3D" id="3.40.50.2000">
    <property type="entry name" value="Glycogen Phosphorylase B"/>
    <property type="match status" value="1"/>
</dbReference>
<organism evidence="1 2">
    <name type="scientific">Fluctibacter corallii</name>
    <dbReference type="NCBI Taxonomy" id="2984329"/>
    <lineage>
        <taxon>Bacteria</taxon>
        <taxon>Pseudomonadati</taxon>
        <taxon>Pseudomonadota</taxon>
        <taxon>Gammaproteobacteria</taxon>
        <taxon>Alteromonadales</taxon>
        <taxon>Alteromonadaceae</taxon>
        <taxon>Fluctibacter</taxon>
    </lineage>
</organism>
<accession>A0ABT3A9W0</accession>
<evidence type="ECO:0000313" key="2">
    <source>
        <dbReference type="Proteomes" id="UP001652504"/>
    </source>
</evidence>
<dbReference type="RefSeq" id="WP_263712753.1">
    <property type="nucleotide sequence ID" value="NZ_JAOWKX010000006.1"/>
</dbReference>
<dbReference type="SUPFAM" id="SSF53756">
    <property type="entry name" value="UDP-Glycosyltransferase/glycogen phosphorylase"/>
    <property type="match status" value="1"/>
</dbReference>
<dbReference type="EMBL" id="JAOWKX010000006">
    <property type="protein sequence ID" value="MCV2885461.1"/>
    <property type="molecule type" value="Genomic_DNA"/>
</dbReference>
<dbReference type="Proteomes" id="UP001652504">
    <property type="component" value="Unassembled WGS sequence"/>
</dbReference>
<reference evidence="1 2" key="1">
    <citation type="submission" date="2022-10" db="EMBL/GenBank/DDBJ databases">
        <title>Aestuariibacter sp. AA17 isolated from Montipora capitata coral fragment.</title>
        <authorList>
            <person name="Emsley S.A."/>
            <person name="Pfannmuller K.M."/>
            <person name="Loughran R.M."/>
            <person name="Shlafstein M."/>
            <person name="Papke E."/>
            <person name="Saw J.H."/>
            <person name="Ushijima B."/>
            <person name="Videau P."/>
        </authorList>
    </citation>
    <scope>NUCLEOTIDE SEQUENCE [LARGE SCALE GENOMIC DNA]</scope>
    <source>
        <strain evidence="1 2">AA17</strain>
    </source>
</reference>